<keyword evidence="1" id="KW-0812">Transmembrane</keyword>
<keyword evidence="1" id="KW-0472">Membrane</keyword>
<organism evidence="2 3">
    <name type="scientific">Symbiodinium microadriaticum</name>
    <name type="common">Dinoflagellate</name>
    <name type="synonym">Zooxanthella microadriatica</name>
    <dbReference type="NCBI Taxonomy" id="2951"/>
    <lineage>
        <taxon>Eukaryota</taxon>
        <taxon>Sar</taxon>
        <taxon>Alveolata</taxon>
        <taxon>Dinophyceae</taxon>
        <taxon>Suessiales</taxon>
        <taxon>Symbiodiniaceae</taxon>
        <taxon>Symbiodinium</taxon>
    </lineage>
</organism>
<evidence type="ECO:0000313" key="2">
    <source>
        <dbReference type="EMBL" id="OLQ13340.1"/>
    </source>
</evidence>
<name>A0A1Q9F0X7_SYMMI</name>
<keyword evidence="3" id="KW-1185">Reference proteome</keyword>
<gene>
    <name evidence="2" type="ORF">AK812_SmicGene2632</name>
</gene>
<reference evidence="2 3" key="1">
    <citation type="submission" date="2016-02" db="EMBL/GenBank/DDBJ databases">
        <title>Genome analysis of coral dinoflagellate symbionts highlights evolutionary adaptations to a symbiotic lifestyle.</title>
        <authorList>
            <person name="Aranda M."/>
            <person name="Li Y."/>
            <person name="Liew Y.J."/>
            <person name="Baumgarten S."/>
            <person name="Simakov O."/>
            <person name="Wilson M."/>
            <person name="Piel J."/>
            <person name="Ashoor H."/>
            <person name="Bougouffa S."/>
            <person name="Bajic V.B."/>
            <person name="Ryu T."/>
            <person name="Ravasi T."/>
            <person name="Bayer T."/>
            <person name="Micklem G."/>
            <person name="Kim H."/>
            <person name="Bhak J."/>
            <person name="Lajeunesse T.C."/>
            <person name="Voolstra C.R."/>
        </authorList>
    </citation>
    <scope>NUCLEOTIDE SEQUENCE [LARGE SCALE GENOMIC DNA]</scope>
    <source>
        <strain evidence="2 3">CCMP2467</strain>
    </source>
</reference>
<dbReference type="Proteomes" id="UP000186817">
    <property type="component" value="Unassembled WGS sequence"/>
</dbReference>
<proteinExistence type="predicted"/>
<keyword evidence="1" id="KW-1133">Transmembrane helix</keyword>
<dbReference type="AlphaFoldDB" id="A0A1Q9F0X7"/>
<feature type="transmembrane region" description="Helical" evidence="1">
    <location>
        <begin position="47"/>
        <end position="69"/>
    </location>
</feature>
<protein>
    <submittedName>
        <fullName evidence="2">Uncharacterized protein</fullName>
    </submittedName>
</protein>
<dbReference type="EMBL" id="LSRX01000029">
    <property type="protein sequence ID" value="OLQ13340.1"/>
    <property type="molecule type" value="Genomic_DNA"/>
</dbReference>
<evidence type="ECO:0000313" key="3">
    <source>
        <dbReference type="Proteomes" id="UP000186817"/>
    </source>
</evidence>
<sequence length="87" mass="8936">MERHGADWPGNPFYGSGGFHQRSGHQSLLLRGIAGMRTEPLSDEKEMVVVVVVVVVVVAVAVAVAVAVFGGGGGPGAKVVEGRANLQ</sequence>
<comment type="caution">
    <text evidence="2">The sequence shown here is derived from an EMBL/GenBank/DDBJ whole genome shotgun (WGS) entry which is preliminary data.</text>
</comment>
<evidence type="ECO:0000256" key="1">
    <source>
        <dbReference type="SAM" id="Phobius"/>
    </source>
</evidence>
<accession>A0A1Q9F0X7</accession>